<organism evidence="2 3">
    <name type="scientific">Saccharopolyspora spinosa</name>
    <dbReference type="NCBI Taxonomy" id="60894"/>
    <lineage>
        <taxon>Bacteria</taxon>
        <taxon>Bacillati</taxon>
        <taxon>Actinomycetota</taxon>
        <taxon>Actinomycetes</taxon>
        <taxon>Pseudonocardiales</taxon>
        <taxon>Pseudonocardiaceae</taxon>
        <taxon>Saccharopolyspora</taxon>
    </lineage>
</organism>
<reference evidence="2" key="1">
    <citation type="submission" date="2017-12" db="EMBL/GenBank/DDBJ databases">
        <title>Sequencing the genomes of 1000 Actinobacteria strains.</title>
        <authorList>
            <person name="Klenk H.-P."/>
        </authorList>
    </citation>
    <scope>NUCLEOTIDE SEQUENCE [LARGE SCALE GENOMIC DNA]</scope>
    <source>
        <strain evidence="2">DSM 44228</strain>
    </source>
</reference>
<proteinExistence type="predicted"/>
<dbReference type="PANTHER" id="PTHR46082:SF6">
    <property type="entry name" value="AAA+ ATPASE DOMAIN-CONTAINING PROTEIN-RELATED"/>
    <property type="match status" value="1"/>
</dbReference>
<dbReference type="Gene3D" id="1.25.40.10">
    <property type="entry name" value="Tetratricopeptide repeat domain"/>
    <property type="match status" value="3"/>
</dbReference>
<protein>
    <submittedName>
        <fullName evidence="2">Tetratricopeptide repeat protein</fullName>
    </submittedName>
</protein>
<dbReference type="Proteomes" id="UP000233786">
    <property type="component" value="Unassembled WGS sequence"/>
</dbReference>
<evidence type="ECO:0000256" key="1">
    <source>
        <dbReference type="SAM" id="MobiDB-lite"/>
    </source>
</evidence>
<dbReference type="EMBL" id="PJNB01000001">
    <property type="protein sequence ID" value="PKW18599.1"/>
    <property type="molecule type" value="Genomic_DNA"/>
</dbReference>
<keyword evidence="3" id="KW-1185">Reference proteome</keyword>
<feature type="region of interest" description="Disordered" evidence="1">
    <location>
        <begin position="31"/>
        <end position="102"/>
    </location>
</feature>
<dbReference type="InterPro" id="IPR047738">
    <property type="entry name" value="SAV_2336-like_N"/>
</dbReference>
<dbReference type="RefSeq" id="WP_010310059.1">
    <property type="nucleotide sequence ID" value="NZ_CP061007.1"/>
</dbReference>
<dbReference type="OrthoDB" id="4495511at2"/>
<evidence type="ECO:0000313" key="2">
    <source>
        <dbReference type="EMBL" id="PKW18599.1"/>
    </source>
</evidence>
<evidence type="ECO:0000313" key="3">
    <source>
        <dbReference type="Proteomes" id="UP000233786"/>
    </source>
</evidence>
<sequence length="1149" mass="124777">MNLARFVSALADAGVAAEPREVAEALWLAQHLPPSGETESTGQDSPRTDRAGDVAPISELPDEEFEPTAAPAPNPRPSHPAQNQHPLHLPQQNGSTGTGAQSIMLPATDALPGKLTLGRALRFLKRQVPDTRRLVLDEELTASRIAEDGTWLPELRPVTDRWLDVALVVDAELSMQPWQPLVKELRAVLQNLGAFRDVRTWSLHSAASGRLGLSCGTTHSRRLRAPAELIDPTRRRLVLVVSDCVGAPWHNGAASDLLFRWAQTMPVAILQPLPQRMWQRTGLRPVGGRLSSSRAGADNAHLRFIPHQRRRKPNPSGTPVPILQIEPEWLRPWAGLVGSDTGGSMDSAVTFTVPAAGPTPAEPARLAPRRPVDHVKAFRGGATADAFRLASYLTAVPLNLAIMRLVQRTMLPASRPSHLAEVLLSGMLRTASGGADTRYEFVEGVREELAGHLARSDARRLRSELSRFFADRLGLSVREFRAATSGPAETGQGGSIGTGPAFGSLPAALLARLGGRFRELVELFEVDGPQLSLQNNAPLPERAEELVMAADQLLASVWAELYGPDDQPAPKHFSGDGEGEPRSGNELAAVAEAIRLYRRALAVGGQQPRPLAGLVRTLRIRHALTDAQADLQEALAIGAEALSIAAEWRDLACEVSLCVDLAELRLARFDRRGSTIDLNEGVRLLLRASDLTEPGDPARQERYTALARAFRLRFDRTGTLSDLDEAVSMYQQAVAFASSGEQPRLLTDLAGTLRTRFDFLRSPIDLGEALDAQRKAVAAATDDAERWRFLVGLADLLRTRFEMRGSQHDLDEALNLYRQAVSIAPPGADRLQSLSALSSAAATRFLHTGDTADLDEAVELNAYAAETSRVGDPAHAGSLFAMSRLLLTRFGRSGDADDVNRAVRASRRALETTPPYHPDHAAYLEQLGIATRTRFDNEGDPLDLVEAIDAYRRAADATPADEPTCRARYLTELGESLRLRSEDSAGHVDLGAAIAALREATELSPREDPAFLHRLLLLTSLRILAGLPLDEARDETRTTIDLHEGLLGEDHPSTLKARVDLGSTLLRAGHLVQAEHELAAARAALTRTLGPDDPAALAARFQHASALTGLNRRAEARKELTEVLESQIRTLGTDHPDTIETRATLANWR</sequence>
<dbReference type="Pfam" id="PF13374">
    <property type="entry name" value="TPR_10"/>
    <property type="match status" value="1"/>
</dbReference>
<accession>A0A2N3Y6P5</accession>
<feature type="compositionally biased region" description="Polar residues" evidence="1">
    <location>
        <begin position="80"/>
        <end position="101"/>
    </location>
</feature>
<dbReference type="AlphaFoldDB" id="A0A2N3Y6P5"/>
<dbReference type="PANTHER" id="PTHR46082">
    <property type="entry name" value="ATP/GTP-BINDING PROTEIN-RELATED"/>
    <property type="match status" value="1"/>
</dbReference>
<name>A0A2N3Y6P5_SACSN</name>
<dbReference type="InterPro" id="IPR053137">
    <property type="entry name" value="NLR-like"/>
</dbReference>
<dbReference type="InterPro" id="IPR011990">
    <property type="entry name" value="TPR-like_helical_dom_sf"/>
</dbReference>
<comment type="caution">
    <text evidence="2">The sequence shown here is derived from an EMBL/GenBank/DDBJ whole genome shotgun (WGS) entry which is preliminary data.</text>
</comment>
<dbReference type="SUPFAM" id="SSF48452">
    <property type="entry name" value="TPR-like"/>
    <property type="match status" value="2"/>
</dbReference>
<gene>
    <name evidence="2" type="ORF">A8926_6701</name>
</gene>
<dbReference type="NCBIfam" id="NF041121">
    <property type="entry name" value="SAV_2336_NTERM"/>
    <property type="match status" value="1"/>
</dbReference>
<dbReference type="SUPFAM" id="SSF81901">
    <property type="entry name" value="HCP-like"/>
    <property type="match status" value="1"/>
</dbReference>
<dbReference type="STRING" id="994479.GCA_000194155_04813"/>